<keyword evidence="2" id="KW-1185">Reference proteome</keyword>
<dbReference type="Proteomes" id="UP001143910">
    <property type="component" value="Unassembled WGS sequence"/>
</dbReference>
<proteinExistence type="predicted"/>
<evidence type="ECO:0000313" key="2">
    <source>
        <dbReference type="Proteomes" id="UP001143910"/>
    </source>
</evidence>
<dbReference type="EMBL" id="JANJQO010002432">
    <property type="protein sequence ID" value="KAJ2967015.1"/>
    <property type="molecule type" value="Genomic_DNA"/>
</dbReference>
<protein>
    <submittedName>
        <fullName evidence="1">Uncharacterized protein</fullName>
    </submittedName>
</protein>
<accession>A0ACC1MJQ0</accession>
<reference evidence="1" key="1">
    <citation type="submission" date="2022-08" db="EMBL/GenBank/DDBJ databases">
        <title>Genome Sequence of Lecanicillium fungicola.</title>
        <authorList>
            <person name="Buettner E."/>
        </authorList>
    </citation>
    <scope>NUCLEOTIDE SEQUENCE</scope>
    <source>
        <strain evidence="1">Babe33</strain>
    </source>
</reference>
<sequence>MAVMNSYTYIFVLTGIFAFLDAWNIGELHFAKAVLHLADLVNKGANDVANSFASSVSSRTLTLKQAMVIAAVCEFAGSVAVGARVADTIRTKIVDPHLFDESPQVLLLAMMCTIVASSAFLTIATRYGLPVSTTHSVIGGLIGTATATVGIEKVSWGWQGASQVFLAWVIAPGIAGTLGAFVFFVIKRAILIRRDAFRRAFWAIPLFSFLTFGAVAMLIAWKGLPNTNLTTATALIAIFTSAAAGALLHAIFVMPYLWVRIVRQDWTLKWYHAVLGVFLLRRQPPPPTPHGFVKPQIKDYYRGHLTPEELSYVRASETLLQSVQTQSGNDPPELDKDDAMILPPPAQAPPADLSRPRSSAEESLIPPRPSGDWKSFPVIVWRINRVAELGPGRYALPRPALR</sequence>
<organism evidence="1 2">
    <name type="scientific">Zarea fungicola</name>
    <dbReference type="NCBI Taxonomy" id="93591"/>
    <lineage>
        <taxon>Eukaryota</taxon>
        <taxon>Fungi</taxon>
        <taxon>Dikarya</taxon>
        <taxon>Ascomycota</taxon>
        <taxon>Pezizomycotina</taxon>
        <taxon>Sordariomycetes</taxon>
        <taxon>Hypocreomycetidae</taxon>
        <taxon>Hypocreales</taxon>
        <taxon>Cordycipitaceae</taxon>
        <taxon>Zarea</taxon>
    </lineage>
</organism>
<name>A0ACC1MJQ0_9HYPO</name>
<evidence type="ECO:0000313" key="1">
    <source>
        <dbReference type="EMBL" id="KAJ2967015.1"/>
    </source>
</evidence>
<gene>
    <name evidence="1" type="ORF">NQ176_g9872</name>
</gene>
<comment type="caution">
    <text evidence="1">The sequence shown here is derived from an EMBL/GenBank/DDBJ whole genome shotgun (WGS) entry which is preliminary data.</text>
</comment>